<protein>
    <recommendedName>
        <fullName evidence="1">DUF7770 domain-containing protein</fullName>
    </recommendedName>
</protein>
<dbReference type="Proteomes" id="UP001276659">
    <property type="component" value="Unassembled WGS sequence"/>
</dbReference>
<dbReference type="AlphaFoldDB" id="A0AAD9ZBD5"/>
<evidence type="ECO:0000259" key="1">
    <source>
        <dbReference type="Pfam" id="PF24968"/>
    </source>
</evidence>
<organism evidence="2 3">
    <name type="scientific">Lepraria neglecta</name>
    <dbReference type="NCBI Taxonomy" id="209136"/>
    <lineage>
        <taxon>Eukaryota</taxon>
        <taxon>Fungi</taxon>
        <taxon>Dikarya</taxon>
        <taxon>Ascomycota</taxon>
        <taxon>Pezizomycotina</taxon>
        <taxon>Lecanoromycetes</taxon>
        <taxon>OSLEUM clade</taxon>
        <taxon>Lecanoromycetidae</taxon>
        <taxon>Lecanorales</taxon>
        <taxon>Lecanorineae</taxon>
        <taxon>Stereocaulaceae</taxon>
        <taxon>Lepraria</taxon>
    </lineage>
</organism>
<dbReference type="Pfam" id="PF24968">
    <property type="entry name" value="DUF7770"/>
    <property type="match status" value="1"/>
</dbReference>
<feature type="domain" description="DUF7770" evidence="1">
    <location>
        <begin position="60"/>
        <end position="168"/>
    </location>
</feature>
<keyword evidence="3" id="KW-1185">Reference proteome</keyword>
<gene>
    <name evidence="2" type="ORF">OEA41_007004</name>
</gene>
<name>A0AAD9ZBD5_9LECA</name>
<sequence length="261" mass="29825">MSSGDFHFDDVLELALGNEKPQGITDREASMINNHLNFRITTVRLASLTVGLDPAGIQTRDQHDSLNHSVFYVALGEDRHTRFSMENSSRSKKGTAAKGELVMKFQEFKGSWKEVMSIARPWNAQRWVPTLRHLILLISVGGMENFQMAPDLVGCRRWMQGVSTVLIDNICFDLNTAHKELGWDDMSPRKGLKPEELNQELARLSRTRNDHYFRYYYTLRGAMREMPPPEGDFVPALRSSHAIWEDYKAQLPDLLPECAAE</sequence>
<comment type="caution">
    <text evidence="2">The sequence shown here is derived from an EMBL/GenBank/DDBJ whole genome shotgun (WGS) entry which is preliminary data.</text>
</comment>
<accession>A0AAD9ZBD5</accession>
<evidence type="ECO:0000313" key="2">
    <source>
        <dbReference type="EMBL" id="KAK3173672.1"/>
    </source>
</evidence>
<dbReference type="InterPro" id="IPR056672">
    <property type="entry name" value="DUF7770"/>
</dbReference>
<dbReference type="EMBL" id="JASNWA010000007">
    <property type="protein sequence ID" value="KAK3173672.1"/>
    <property type="molecule type" value="Genomic_DNA"/>
</dbReference>
<proteinExistence type="predicted"/>
<evidence type="ECO:0000313" key="3">
    <source>
        <dbReference type="Proteomes" id="UP001276659"/>
    </source>
</evidence>
<reference evidence="2" key="1">
    <citation type="submission" date="2022-11" db="EMBL/GenBank/DDBJ databases">
        <title>Chromosomal genome sequence assembly and mating type (MAT) locus characterization of the leprose asexual lichenized fungus Lepraria neglecta (Nyl.) Erichsen.</title>
        <authorList>
            <person name="Allen J.L."/>
            <person name="Pfeffer B."/>
        </authorList>
    </citation>
    <scope>NUCLEOTIDE SEQUENCE</scope>
    <source>
        <strain evidence="2">Allen 5258</strain>
    </source>
</reference>